<evidence type="ECO:0000256" key="1">
    <source>
        <dbReference type="HAMAP-Rule" id="MF_04049"/>
    </source>
</evidence>
<dbReference type="EMBL" id="U40839">
    <property type="protein sequence ID" value="AAA73918.1"/>
    <property type="molecule type" value="Genomic_DNA"/>
</dbReference>
<organismHost>
    <name type="scientific">Ovis aries</name>
    <name type="common">Sheep</name>
    <dbReference type="NCBI Taxonomy" id="9940"/>
</organismHost>
<dbReference type="GO" id="GO:0031423">
    <property type="term" value="F:hexon binding"/>
    <property type="evidence" value="ECO:0007669"/>
    <property type="project" value="InterPro"/>
</dbReference>
<comment type="function">
    <text evidence="1">Hexon-linking protein-C: Structural component of the virion that acts as a cement protein on the capsid interior and which glue the peripentonal hexons and group-of-nine hexons together.</text>
</comment>
<comment type="similarity">
    <text evidence="1">Belongs to the adenoviridae hexon-linking protein family.</text>
</comment>
<comment type="miscellaneous">
    <text evidence="1">All late proteins expressed from the major late promoter are produced by alternative splicing and alternative polyadenylation of the same gene giving rise to non-overlapping ORFs. A leader sequence is present in the N-terminus of all these mRNAs and is recognized by the viral shutoff protein to provide expression although conventional translation via ribosome scanning from the cap has been shut off in the host cell.</text>
</comment>
<reference evidence="2 3" key="1">
    <citation type="journal article" date="1995" name="Virology">
        <title>Sequence of ovine adenovirus homologs for 100K hexon assembly, 33K, pVIII, and fiber genes: early region E3 is not in the expected location.</title>
        <authorList>
            <person name="Vrati S."/>
            <person name="Boyle D."/>
            <person name="Kocherhans R."/>
            <person name="Both G.W."/>
        </authorList>
    </citation>
    <scope>NUCLEOTIDE SEQUENCE [LARGE SCALE GENOMIC DNA]</scope>
    <source>
        <strain evidence="2 3">OAV287</strain>
    </source>
</reference>
<name>Q83892_ADEO7</name>
<keyword evidence="1" id="KW-0426">Late protein</keyword>
<dbReference type="KEGG" id="vg:949178"/>
<dbReference type="HAMAP" id="MF_04049">
    <property type="entry name" value="ADV_CAP8"/>
    <property type="match status" value="1"/>
</dbReference>
<reference evidence="2 3" key="4">
    <citation type="journal article" date="1997" name="Virology">
        <title>Construction of ovine adenovirus recombinants by gene insertion or deletion of related terminal region sequences.</title>
        <authorList>
            <person name="Xu Z.Z."/>
            <person name="Hyatt A."/>
            <person name="Boyle D.B."/>
            <person name="Both G.W."/>
        </authorList>
    </citation>
    <scope>NUCLEOTIDE SEQUENCE [LARGE SCALE GENOMIC DNA]</scope>
    <source>
        <strain evidence="2 3">OAV287</strain>
    </source>
</reference>
<feature type="chain" id="PRO_5023367955" description="Pre-hexon-linking protein VIII" evidence="1">
    <location>
        <begin position="1"/>
        <end position="217"/>
    </location>
</feature>
<dbReference type="GO" id="GO:0019028">
    <property type="term" value="C:viral capsid"/>
    <property type="evidence" value="ECO:0007669"/>
    <property type="project" value="UniProtKB-UniRule"/>
</dbReference>
<comment type="subunit">
    <text evidence="1">Interacts with the peripentonal hexons as well as the hexons in the facets. Part of a complex composed of the core-capsid bridging protein, the endosome lysis protein VI and the hexon-linking protein VIII; these interactions bridge the virus core to the capsid.</text>
</comment>
<evidence type="ECO:0000313" key="3">
    <source>
        <dbReference type="Proteomes" id="UP000008089"/>
    </source>
</evidence>
<gene>
    <name evidence="1" type="primary">L4</name>
</gene>
<dbReference type="GO" id="GO:0042025">
    <property type="term" value="C:host cell nucleus"/>
    <property type="evidence" value="ECO:0007669"/>
    <property type="project" value="UniProtKB-SubCell"/>
</dbReference>
<reference evidence="2 3" key="3">
    <citation type="journal article" date="1996" name="Virology">
        <title>Unique genome arrangement of an ovine adenovirus: identification of new proteins and proteinase cleavage sites.</title>
        <authorList>
            <person name="Vrati S."/>
            <person name="Brookes D.E."/>
            <person name="Strike P."/>
            <person name="Khatri A."/>
            <person name="Boyle D.B."/>
            <person name="Both G.W."/>
        </authorList>
    </citation>
    <scope>NUCLEOTIDE SEQUENCE [LARGE SCALE GENOMIC DNA]</scope>
    <source>
        <strain evidence="2 3">OAV287</strain>
    </source>
</reference>
<reference evidence="2 3" key="2">
    <citation type="journal article" date="1996" name="Gene">
        <title>Nucleotide sequence of ovine adenovirus tripartite leader sequence and homologues of the IVa2, DNA polymerase and terminal proteins.</title>
        <authorList>
            <person name="Vrati S."/>
            <person name="Brookes D.E."/>
            <person name="Boyle D.B."/>
            <person name="Both G.W."/>
        </authorList>
    </citation>
    <scope>NUCLEOTIDE SEQUENCE [LARGE SCALE GENOMIC DNA]</scope>
    <source>
        <strain evidence="2 3">OAV287</strain>
    </source>
</reference>
<evidence type="ECO:0000313" key="2">
    <source>
        <dbReference type="EMBL" id="AAA73918.1"/>
    </source>
</evidence>
<keyword evidence="3" id="KW-1185">Reference proteome</keyword>
<proteinExistence type="evidence at transcript level"/>
<dbReference type="InterPro" id="IPR000646">
    <property type="entry name" value="Adeno_PVIII"/>
</dbReference>
<comment type="subcellular location">
    <molecule>Hexon-linking protein-C</molecule>
    <subcellularLocation>
        <location evidence="1">Virion</location>
    </subcellularLocation>
    <text evidence="1">Located on the inner side of the capsid shell. Present in 120 copies per virion.</text>
</comment>
<sequence length="217" mass="24728">MAQPVTPYVWKYQPETGYTAGAHQNYNTVINWLHANPQMFARIQHINTARNVMDKFRSDLTRDDIAVNINNWPAEDLMQPPNFPYIPATSKSASTINDWLATTQGIQLSGTSELNGWGSNRLTSYPDIPPILKYERPGQQLQGQGLFKQENIHLFYESPRLPRSGGLTPQQFVKEFPPVVYNNPFSESMSVFPKEFSPLFNPSESLKKTSSQTLQYK</sequence>
<keyword evidence="1" id="KW-1048">Host nucleus</keyword>
<feature type="site" description="Cleavage; by viral protease" evidence="1">
    <location>
        <begin position="111"/>
        <end position="112"/>
    </location>
</feature>
<keyword evidence="1" id="KW-0597">Phosphoprotein</keyword>
<dbReference type="Proteomes" id="UP000008089">
    <property type="component" value="Segment"/>
</dbReference>
<comment type="PTM">
    <text evidence="1">Cleaved by the viral protease during virion maturation. May cause the middle segment to be shed from the capsid.</text>
</comment>
<keyword evidence="1" id="KW-0167">Capsid protein</keyword>
<comment type="function">
    <text evidence="1">Hexon-linking protein-N: Structural component of the virion that acts as a cement protein on the capsid interior and which glue the peripentonal hexons and group-of-nine hexons together.</text>
</comment>
<feature type="site" description="Cleavage; by viral protease" evidence="1">
    <location>
        <begin position="145"/>
        <end position="146"/>
    </location>
</feature>
<feature type="peptide" id="PRO_5011801917" description="Hexon-linking protein-N" evidence="1">
    <location>
        <begin position="1"/>
        <end position="111"/>
    </location>
</feature>
<protein>
    <recommendedName>
        <fullName evidence="1">Pre-hexon-linking protein VIII</fullName>
    </recommendedName>
    <alternativeName>
        <fullName evidence="1">Pre-protein VIII</fullName>
        <shortName evidence="1">pVIII</shortName>
    </alternativeName>
    <component>
        <recommendedName>
            <fullName evidence="1">Hexon-linking protein-N</fullName>
        </recommendedName>
        <alternativeName>
            <fullName evidence="1">12.1 kDa protein VIII</fullName>
        </alternativeName>
        <alternativeName>
            <fullName evidence="1">Protein VIII-N</fullName>
        </alternativeName>
    </component>
    <component>
        <recommendedName>
            <fullName evidence="1">Hexon-linking protein-C</fullName>
        </recommendedName>
        <alternativeName>
            <fullName evidence="1">7.6 kDa protein VIII</fullName>
        </alternativeName>
        <alternativeName>
            <fullName evidence="1">Protein VIII-C</fullName>
        </alternativeName>
    </component>
</protein>
<feature type="modified residue" description="Phosphoserine; by host" evidence="1">
    <location>
        <position position="158"/>
    </location>
</feature>
<comment type="subcellular location">
    <molecule>Hexon-linking protein-N</molecule>
    <subcellularLocation>
        <location evidence="1">Virion</location>
    </subcellularLocation>
    <text evidence="1">Located on the inner side of the capsid shell. Present in 120 copies per virion.</text>
</comment>
<comment type="subcellular location">
    <molecule>Pre-hexon-linking protein VIII</molecule>
    <subcellularLocation>
        <location evidence="1">Host nucleus</location>
    </subcellularLocation>
</comment>
<dbReference type="RefSeq" id="NP_659528.1">
    <property type="nucleotide sequence ID" value="NC_004037.2"/>
</dbReference>
<dbReference type="Pfam" id="PF01310">
    <property type="entry name" value="Adeno_PVIII"/>
    <property type="match status" value="1"/>
</dbReference>
<keyword evidence="1" id="KW-0946">Virion</keyword>
<comment type="caution">
    <text evidence="1">Lacks conserved residue(s) required for the propagation of feature annotation.</text>
</comment>
<organism evidence="2 3">
    <name type="scientific">Ovine adenovirus D serotype 7 (isolate OAV287)</name>
    <name type="common">OAdV-7</name>
    <name type="synonym">Ovine adenovirus 7</name>
    <dbReference type="NCBI Taxonomy" id="114430"/>
    <lineage>
        <taxon>Viruses</taxon>
        <taxon>Varidnaviria</taxon>
        <taxon>Bamfordvirae</taxon>
        <taxon>Preplasmiviricota</taxon>
        <taxon>Polisuviricotina</taxon>
        <taxon>Pharingeaviricetes</taxon>
        <taxon>Rowavirales</taxon>
        <taxon>Adenoviridae</taxon>
        <taxon>Barthadenovirus</taxon>
        <taxon>Barthadenovirus ovis</taxon>
        <taxon>Ovine adenovirus D</taxon>
    </lineage>
</organism>
<comment type="induction">
    <text evidence="1">Expressed in the late phase of the viral replicative cycle.</text>
</comment>
<accession>Q83892</accession>
<reference evidence="2 3" key="5">
    <citation type="journal article" date="1998" name="Virology">
        <title>Identification of transcripts and promoter regions of ovine adenovirus OAV287.</title>
        <authorList>
            <person name="Khatri A."/>
            <person name="Both G.W."/>
        </authorList>
    </citation>
    <scope>NUCLEOTIDE SEQUENCE [LARGE SCALE GENOMIC DNA]</scope>
    <source>
        <strain evidence="2 3">OAV287</strain>
    </source>
</reference>
<feature type="peptide" id="PRO_5011801918" description="Hexon-linking protein-C" evidence="1">
    <location>
        <begin position="146"/>
        <end position="217"/>
    </location>
</feature>
<dbReference type="OrthoDB" id="8443at10239"/>